<dbReference type="PRINTS" id="PR00126">
    <property type="entry name" value="ATPASEGAMMA"/>
</dbReference>
<organism evidence="11 12">
    <name type="scientific">Membranihabitans marinus</name>
    <dbReference type="NCBI Taxonomy" id="1227546"/>
    <lineage>
        <taxon>Bacteria</taxon>
        <taxon>Pseudomonadati</taxon>
        <taxon>Bacteroidota</taxon>
        <taxon>Saprospiria</taxon>
        <taxon>Saprospirales</taxon>
        <taxon>Saprospiraceae</taxon>
        <taxon>Membranihabitans</taxon>
    </lineage>
</organism>
<dbReference type="EMBL" id="JAHVHU010000011">
    <property type="protein sequence ID" value="MBY5958991.1"/>
    <property type="molecule type" value="Genomic_DNA"/>
</dbReference>
<dbReference type="Proteomes" id="UP000753961">
    <property type="component" value="Unassembled WGS sequence"/>
</dbReference>
<dbReference type="Gene3D" id="3.40.1380.10">
    <property type="match status" value="1"/>
</dbReference>
<evidence type="ECO:0000256" key="8">
    <source>
        <dbReference type="ARBA" id="ARBA00023196"/>
    </source>
</evidence>
<dbReference type="CDD" id="cd12151">
    <property type="entry name" value="F1-ATPase_gamma"/>
    <property type="match status" value="1"/>
</dbReference>
<evidence type="ECO:0000256" key="3">
    <source>
        <dbReference type="ARBA" id="ARBA00007681"/>
    </source>
</evidence>
<dbReference type="Pfam" id="PF00231">
    <property type="entry name" value="ATP-synt"/>
    <property type="match status" value="1"/>
</dbReference>
<reference evidence="11" key="1">
    <citation type="submission" date="2021-06" db="EMBL/GenBank/DDBJ databases">
        <title>44 bacteria genomes isolated from Dapeng, Shenzhen.</title>
        <authorList>
            <person name="Zheng W."/>
            <person name="Yu S."/>
            <person name="Huang Y."/>
        </authorList>
    </citation>
    <scope>NUCLEOTIDE SEQUENCE</scope>
    <source>
        <strain evidence="11">DP5N28-2</strain>
    </source>
</reference>
<dbReference type="AlphaFoldDB" id="A0A953LBY5"/>
<accession>A0A953LBY5</accession>
<dbReference type="Gene3D" id="1.10.287.80">
    <property type="entry name" value="ATP synthase, gamma subunit, helix hairpin domain"/>
    <property type="match status" value="1"/>
</dbReference>
<keyword evidence="7" id="KW-0472">Membrane</keyword>
<comment type="subcellular location">
    <subcellularLocation>
        <location evidence="2">Membrane</location>
        <topology evidence="2">Peripheral membrane protein</topology>
    </subcellularLocation>
</comment>
<keyword evidence="8" id="KW-0139">CF(1)</keyword>
<evidence type="ECO:0000256" key="7">
    <source>
        <dbReference type="ARBA" id="ARBA00023136"/>
    </source>
</evidence>
<dbReference type="InterPro" id="IPR000131">
    <property type="entry name" value="ATP_synth_F1_gsu"/>
</dbReference>
<evidence type="ECO:0000256" key="6">
    <source>
        <dbReference type="ARBA" id="ARBA00023065"/>
    </source>
</evidence>
<dbReference type="GO" id="GO:0045259">
    <property type="term" value="C:proton-transporting ATP synthase complex"/>
    <property type="evidence" value="ECO:0007669"/>
    <property type="project" value="UniProtKB-KW"/>
</dbReference>
<dbReference type="InterPro" id="IPR017709">
    <property type="entry name" value="Alt_ATP_synth_F1_gsu"/>
</dbReference>
<comment type="similarity">
    <text evidence="3">Belongs to the ATPase gamma chain family.</text>
</comment>
<dbReference type="GO" id="GO:0046933">
    <property type="term" value="F:proton-transporting ATP synthase activity, rotational mechanism"/>
    <property type="evidence" value="ECO:0007669"/>
    <property type="project" value="InterPro"/>
</dbReference>
<feature type="coiled-coil region" evidence="10">
    <location>
        <begin position="247"/>
        <end position="274"/>
    </location>
</feature>
<comment type="caution">
    <text evidence="11">The sequence shown here is derived from an EMBL/GenBank/DDBJ whole genome shotgun (WGS) entry which is preliminary data.</text>
</comment>
<dbReference type="RefSeq" id="WP_222580528.1">
    <property type="nucleotide sequence ID" value="NZ_JAHVHU010000011.1"/>
</dbReference>
<evidence type="ECO:0000256" key="1">
    <source>
        <dbReference type="ARBA" id="ARBA00003456"/>
    </source>
</evidence>
<evidence type="ECO:0000256" key="2">
    <source>
        <dbReference type="ARBA" id="ARBA00004170"/>
    </source>
</evidence>
<dbReference type="NCBIfam" id="TIGR03323">
    <property type="entry name" value="alt_F1F0_F1_gam"/>
    <property type="match status" value="1"/>
</dbReference>
<proteinExistence type="inferred from homology"/>
<keyword evidence="6" id="KW-0406">Ion transport</keyword>
<evidence type="ECO:0000256" key="9">
    <source>
        <dbReference type="ARBA" id="ARBA00023310"/>
    </source>
</evidence>
<evidence type="ECO:0000313" key="12">
    <source>
        <dbReference type="Proteomes" id="UP000753961"/>
    </source>
</evidence>
<sequence length="294" mass="33405">MTGSLENIQRRTKSAGELALVVRTMKAMAISNMTSFEMAVEALQDYYRSISLGMYVSLRDQITSETVMHDQAGPVRHVAIVFGSDQGLVGPFNDTISLFSKKTLKAVPGRMESWAIGERTFFRLSESELFPTKLFTVPTSVSGITPLVNHILTHIEEFRKSPNSGSIFVFHNSPLTGETYQPKSRRLFPIDEQWEQEVRQLRWPTRNLPETIGHPKETLRTLVREYLFVSLYKACAESLASENASRLAAMTRAEKNIEEMLEVLQQNYNRMRQSMIDEELFDVVAGFEALKKKG</sequence>
<keyword evidence="9" id="KW-0066">ATP synthesis</keyword>
<keyword evidence="12" id="KW-1185">Reference proteome</keyword>
<dbReference type="PANTHER" id="PTHR11693">
    <property type="entry name" value="ATP SYNTHASE GAMMA CHAIN"/>
    <property type="match status" value="1"/>
</dbReference>
<keyword evidence="5" id="KW-0375">Hydrogen ion transport</keyword>
<dbReference type="InterPro" id="IPR035968">
    <property type="entry name" value="ATP_synth_F1_ATPase_gsu"/>
</dbReference>
<dbReference type="PANTHER" id="PTHR11693:SF22">
    <property type="entry name" value="ATP SYNTHASE SUBUNIT GAMMA, MITOCHONDRIAL"/>
    <property type="match status" value="1"/>
</dbReference>
<evidence type="ECO:0000256" key="4">
    <source>
        <dbReference type="ARBA" id="ARBA00022448"/>
    </source>
</evidence>
<keyword evidence="10" id="KW-0175">Coiled coil</keyword>
<gene>
    <name evidence="11" type="ORF">KUV50_12640</name>
</gene>
<evidence type="ECO:0000256" key="10">
    <source>
        <dbReference type="SAM" id="Coils"/>
    </source>
</evidence>
<dbReference type="SUPFAM" id="SSF52943">
    <property type="entry name" value="ATP synthase (F1-ATPase), gamma subunit"/>
    <property type="match status" value="1"/>
</dbReference>
<evidence type="ECO:0000256" key="5">
    <source>
        <dbReference type="ARBA" id="ARBA00022781"/>
    </source>
</evidence>
<comment type="function">
    <text evidence="1">Produces ATP from ADP in the presence of a proton gradient across the membrane. The gamma chain is believed to be important in regulating ATPase activity and the flow of protons through the CF(0) complex.</text>
</comment>
<evidence type="ECO:0000313" key="11">
    <source>
        <dbReference type="EMBL" id="MBY5958991.1"/>
    </source>
</evidence>
<name>A0A953LBY5_9BACT</name>
<keyword evidence="4" id="KW-0813">Transport</keyword>
<protein>
    <submittedName>
        <fullName evidence="11">F0F1 ATP synthase subunit gamma</fullName>
    </submittedName>
</protein>